<dbReference type="InterPro" id="IPR036291">
    <property type="entry name" value="NAD(P)-bd_dom_sf"/>
</dbReference>
<dbReference type="Proteomes" id="UP001197093">
    <property type="component" value="Unassembled WGS sequence"/>
</dbReference>
<dbReference type="PANTHER" id="PTHR10366:SF562">
    <property type="entry name" value="ALDEHYDE REDUCTASE II (AFU_ORTHOLOGUE AFUA_1G11360)"/>
    <property type="match status" value="1"/>
</dbReference>
<organism evidence="4 5">
    <name type="scientific">Staphylotrichum longicolle</name>
    <dbReference type="NCBI Taxonomy" id="669026"/>
    <lineage>
        <taxon>Eukaryota</taxon>
        <taxon>Fungi</taxon>
        <taxon>Dikarya</taxon>
        <taxon>Ascomycota</taxon>
        <taxon>Pezizomycotina</taxon>
        <taxon>Sordariomycetes</taxon>
        <taxon>Sordariomycetidae</taxon>
        <taxon>Sordariales</taxon>
        <taxon>Chaetomiaceae</taxon>
        <taxon>Staphylotrichum</taxon>
    </lineage>
</organism>
<evidence type="ECO:0000313" key="4">
    <source>
        <dbReference type="EMBL" id="KAG7287639.1"/>
    </source>
</evidence>
<dbReference type="PANTHER" id="PTHR10366">
    <property type="entry name" value="NAD DEPENDENT EPIMERASE/DEHYDRATASE"/>
    <property type="match status" value="1"/>
</dbReference>
<feature type="domain" description="NAD-dependent epimerase/dehydratase" evidence="3">
    <location>
        <begin position="6"/>
        <end position="171"/>
    </location>
</feature>
<dbReference type="SUPFAM" id="SSF51735">
    <property type="entry name" value="NAD(P)-binding Rossmann-fold domains"/>
    <property type="match status" value="1"/>
</dbReference>
<accession>A0AAD4EUA1</accession>
<name>A0AAD4EUA1_9PEZI</name>
<sequence>MTMDPDPNKVVTPMVAGTLNLLNAAAKQSTVKRFVLTSSCTAAASQKQGVGLTIDADSWNDEVVREAWAPPPYGEERGFVVYSASKTEVEREAWNWHKEHKPHFVLNTVLPSMNTGKSLDPASQGHPSTSFLIQALFEGKLDIVRAASQYFYVDVQDDARLHVAALIHPAVEGERIFAYARPFTWRGVQRVIQQLYPSRPCPGDIEEAELDKSEVVRAPRAEALLREMGRSGWTSLEETVRMNTEDLV</sequence>
<evidence type="ECO:0000259" key="3">
    <source>
        <dbReference type="Pfam" id="PF01370"/>
    </source>
</evidence>
<evidence type="ECO:0000313" key="5">
    <source>
        <dbReference type="Proteomes" id="UP001197093"/>
    </source>
</evidence>
<comment type="caution">
    <text evidence="4">The sequence shown here is derived from an EMBL/GenBank/DDBJ whole genome shotgun (WGS) entry which is preliminary data.</text>
</comment>
<dbReference type="Gene3D" id="3.40.50.720">
    <property type="entry name" value="NAD(P)-binding Rossmann-like Domain"/>
    <property type="match status" value="1"/>
</dbReference>
<dbReference type="InterPro" id="IPR001509">
    <property type="entry name" value="Epimerase_deHydtase"/>
</dbReference>
<dbReference type="EMBL" id="JAHCVI010000003">
    <property type="protein sequence ID" value="KAG7287639.1"/>
    <property type="molecule type" value="Genomic_DNA"/>
</dbReference>
<gene>
    <name evidence="4" type="ORF">NEMBOFW57_007152</name>
</gene>
<protein>
    <recommendedName>
        <fullName evidence="3">NAD-dependent epimerase/dehydratase domain-containing protein</fullName>
    </recommendedName>
</protein>
<dbReference type="Pfam" id="PF01370">
    <property type="entry name" value="Epimerase"/>
    <property type="match status" value="1"/>
</dbReference>
<evidence type="ECO:0000256" key="2">
    <source>
        <dbReference type="ARBA" id="ARBA00023445"/>
    </source>
</evidence>
<dbReference type="AlphaFoldDB" id="A0AAD4EUA1"/>
<proteinExistence type="inferred from homology"/>
<evidence type="ECO:0000256" key="1">
    <source>
        <dbReference type="ARBA" id="ARBA00023002"/>
    </source>
</evidence>
<dbReference type="GO" id="GO:0016616">
    <property type="term" value="F:oxidoreductase activity, acting on the CH-OH group of donors, NAD or NADP as acceptor"/>
    <property type="evidence" value="ECO:0007669"/>
    <property type="project" value="TreeGrafter"/>
</dbReference>
<comment type="similarity">
    <text evidence="2">Belongs to the NAD(P)-dependent epimerase/dehydratase family. Dihydroflavonol-4-reductase subfamily.</text>
</comment>
<keyword evidence="5" id="KW-1185">Reference proteome</keyword>
<keyword evidence="1" id="KW-0560">Oxidoreductase</keyword>
<reference evidence="4" key="1">
    <citation type="submission" date="2023-02" db="EMBL/GenBank/DDBJ databases">
        <authorList>
            <person name="Palmer J.M."/>
        </authorList>
    </citation>
    <scope>NUCLEOTIDE SEQUENCE</scope>
    <source>
        <strain evidence="4">FW57</strain>
    </source>
</reference>
<dbReference type="InterPro" id="IPR050425">
    <property type="entry name" value="NAD(P)_dehydrat-like"/>
</dbReference>